<evidence type="ECO:0000313" key="8">
    <source>
        <dbReference type="Proteomes" id="UP000599578"/>
    </source>
</evidence>
<gene>
    <name evidence="7" type="ORF">GCM10011348_33120</name>
</gene>
<dbReference type="InterPro" id="IPR050179">
    <property type="entry name" value="Trans_hexapeptide_repeat"/>
</dbReference>
<dbReference type="InterPro" id="IPR041561">
    <property type="entry name" value="PglD_N"/>
</dbReference>
<dbReference type="EMBL" id="BMLT01000008">
    <property type="protein sequence ID" value="GGO85175.1"/>
    <property type="molecule type" value="Genomic_DNA"/>
</dbReference>
<dbReference type="InterPro" id="IPR011004">
    <property type="entry name" value="Trimer_LpxA-like_sf"/>
</dbReference>
<evidence type="ECO:0000256" key="4">
    <source>
        <dbReference type="PIRSR" id="PIRSR620019-1"/>
    </source>
</evidence>
<feature type="active site" description="Proton acceptor" evidence="4">
    <location>
        <position position="135"/>
    </location>
</feature>
<evidence type="ECO:0000256" key="3">
    <source>
        <dbReference type="ARBA" id="ARBA00022737"/>
    </source>
</evidence>
<sequence length="208" mass="21355">MKRLAILGASGHGKVVADLAELLGWLQVTFFDDAWPEHRENGPWPIAGPTESLILSVGAFDGVVVAIGDNRIRLQKQQQLAQEGAKLTSLIHPQASVSRYSAIGLGSVVMAGAVINVDATLGEACIINTGATVDHDCRLGDGVHLSPGAHLAGGVGVGNESWIGIGASVRQLITIGEGAVVGAGAAVVKDVPPRRTVVGVPARLVQSD</sequence>
<evidence type="ECO:0000313" key="7">
    <source>
        <dbReference type="EMBL" id="GGO85175.1"/>
    </source>
</evidence>
<evidence type="ECO:0000256" key="1">
    <source>
        <dbReference type="ARBA" id="ARBA00007274"/>
    </source>
</evidence>
<feature type="domain" description="PglD N-terminal" evidence="6">
    <location>
        <begin position="3"/>
        <end position="79"/>
    </location>
</feature>
<keyword evidence="8" id="KW-1185">Reference proteome</keyword>
<dbReference type="CDD" id="cd03360">
    <property type="entry name" value="LbH_AT_putative"/>
    <property type="match status" value="1"/>
</dbReference>
<protein>
    <recommendedName>
        <fullName evidence="6">PglD N-terminal domain-containing protein</fullName>
    </recommendedName>
</protein>
<feature type="site" description="Increases basicity of active site His" evidence="4">
    <location>
        <position position="136"/>
    </location>
</feature>
<name>A0A917ZLD6_9GAMM</name>
<dbReference type="Proteomes" id="UP000599578">
    <property type="component" value="Unassembled WGS sequence"/>
</dbReference>
<dbReference type="AlphaFoldDB" id="A0A917ZLD6"/>
<accession>A0A917ZLD6</accession>
<dbReference type="InterPro" id="IPR020019">
    <property type="entry name" value="AcTrfase_PglD-like"/>
</dbReference>
<dbReference type="PANTHER" id="PTHR43300:SF7">
    <property type="entry name" value="UDP-N-ACETYLBACILLOSAMINE N-ACETYLTRANSFERASE"/>
    <property type="match status" value="1"/>
</dbReference>
<keyword evidence="2" id="KW-0808">Transferase</keyword>
<feature type="binding site" evidence="5">
    <location>
        <begin position="10"/>
        <end position="12"/>
    </location>
    <ligand>
        <name>substrate</name>
    </ligand>
</feature>
<feature type="binding site" evidence="5">
    <location>
        <position position="68"/>
    </location>
    <ligand>
        <name>substrate</name>
    </ligand>
</feature>
<dbReference type="PANTHER" id="PTHR43300">
    <property type="entry name" value="ACETYLTRANSFERASE"/>
    <property type="match status" value="1"/>
</dbReference>
<evidence type="ECO:0000256" key="2">
    <source>
        <dbReference type="ARBA" id="ARBA00022679"/>
    </source>
</evidence>
<comment type="caution">
    <text evidence="7">The sequence shown here is derived from an EMBL/GenBank/DDBJ whole genome shotgun (WGS) entry which is preliminary data.</text>
</comment>
<dbReference type="PROSITE" id="PS00101">
    <property type="entry name" value="HEXAPEP_TRANSFERASES"/>
    <property type="match status" value="1"/>
</dbReference>
<dbReference type="GO" id="GO:0016740">
    <property type="term" value="F:transferase activity"/>
    <property type="evidence" value="ECO:0007669"/>
    <property type="project" value="UniProtKB-KW"/>
</dbReference>
<dbReference type="SUPFAM" id="SSF51161">
    <property type="entry name" value="Trimeric LpxA-like enzymes"/>
    <property type="match status" value="1"/>
</dbReference>
<feature type="binding site" evidence="5">
    <location>
        <begin position="32"/>
        <end position="33"/>
    </location>
    <ligand>
        <name>substrate</name>
    </ligand>
</feature>
<dbReference type="Pfam" id="PF17836">
    <property type="entry name" value="PglD_N"/>
    <property type="match status" value="1"/>
</dbReference>
<keyword evidence="3" id="KW-0677">Repeat</keyword>
<feature type="binding site" evidence="5">
    <location>
        <position position="165"/>
    </location>
    <ligand>
        <name>acetyl-CoA</name>
        <dbReference type="ChEBI" id="CHEBI:57288"/>
    </ligand>
</feature>
<evidence type="ECO:0000259" key="6">
    <source>
        <dbReference type="Pfam" id="PF17836"/>
    </source>
</evidence>
<feature type="binding site" evidence="5">
    <location>
        <position position="144"/>
    </location>
    <ligand>
        <name>acetyl-CoA</name>
        <dbReference type="ChEBI" id="CHEBI:57288"/>
    </ligand>
</feature>
<organism evidence="7 8">
    <name type="scientific">Marinobacterium nitratireducens</name>
    <dbReference type="NCBI Taxonomy" id="518897"/>
    <lineage>
        <taxon>Bacteria</taxon>
        <taxon>Pseudomonadati</taxon>
        <taxon>Pseudomonadota</taxon>
        <taxon>Gammaproteobacteria</taxon>
        <taxon>Oceanospirillales</taxon>
        <taxon>Oceanospirillaceae</taxon>
        <taxon>Marinobacterium</taxon>
    </lineage>
</organism>
<dbReference type="Gene3D" id="3.40.50.20">
    <property type="match status" value="1"/>
</dbReference>
<dbReference type="InterPro" id="IPR018357">
    <property type="entry name" value="Hexapep_transf_CS"/>
</dbReference>
<proteinExistence type="inferred from homology"/>
<dbReference type="NCBIfam" id="TIGR03570">
    <property type="entry name" value="NeuD_NnaD"/>
    <property type="match status" value="1"/>
</dbReference>
<comment type="similarity">
    <text evidence="1">Belongs to the transferase hexapeptide repeat family.</text>
</comment>
<dbReference type="Gene3D" id="2.160.10.10">
    <property type="entry name" value="Hexapeptide repeat proteins"/>
    <property type="match status" value="1"/>
</dbReference>
<reference evidence="7 8" key="1">
    <citation type="journal article" date="2014" name="Int. J. Syst. Evol. Microbiol.">
        <title>Complete genome sequence of Corynebacterium casei LMG S-19264T (=DSM 44701T), isolated from a smear-ripened cheese.</title>
        <authorList>
            <consortium name="US DOE Joint Genome Institute (JGI-PGF)"/>
            <person name="Walter F."/>
            <person name="Albersmeier A."/>
            <person name="Kalinowski J."/>
            <person name="Ruckert C."/>
        </authorList>
    </citation>
    <scope>NUCLEOTIDE SEQUENCE [LARGE SCALE GENOMIC DNA]</scope>
    <source>
        <strain evidence="7 8">CGMCC 1.7286</strain>
    </source>
</reference>
<dbReference type="RefSeq" id="WP_188861706.1">
    <property type="nucleotide sequence ID" value="NZ_BMLT01000008.1"/>
</dbReference>
<evidence type="ECO:0000256" key="5">
    <source>
        <dbReference type="PIRSR" id="PIRSR620019-2"/>
    </source>
</evidence>